<dbReference type="Proteomes" id="UP000323142">
    <property type="component" value="Unassembled WGS sequence"/>
</dbReference>
<dbReference type="EMBL" id="VUOA01000018">
    <property type="protein sequence ID" value="KAA2237667.1"/>
    <property type="molecule type" value="Genomic_DNA"/>
</dbReference>
<dbReference type="AlphaFoldDB" id="A0A5B2VHL1"/>
<gene>
    <name evidence="2" type="ORF">F0L46_08275</name>
</gene>
<name>A0A5B2VHL1_9HYPH</name>
<reference evidence="2 3" key="1">
    <citation type="submission" date="2019-09" db="EMBL/GenBank/DDBJ databases">
        <title>Salinarimonas rosea gen. nov., sp. nov., a new member of the a-2 subgroup of the Proteobacteria.</title>
        <authorList>
            <person name="Liu J."/>
        </authorList>
    </citation>
    <scope>NUCLEOTIDE SEQUENCE [LARGE SCALE GENOMIC DNA]</scope>
    <source>
        <strain evidence="2 3">BN140002</strain>
    </source>
</reference>
<feature type="chain" id="PRO_5022886617" description="DUF1311 domain-containing protein" evidence="1">
    <location>
        <begin position="22"/>
        <end position="123"/>
    </location>
</feature>
<accession>A0A5B2VHL1</accession>
<evidence type="ECO:0000313" key="2">
    <source>
        <dbReference type="EMBL" id="KAA2237667.1"/>
    </source>
</evidence>
<organism evidence="2 3">
    <name type="scientific">Salinarimonas soli</name>
    <dbReference type="NCBI Taxonomy" id="1638099"/>
    <lineage>
        <taxon>Bacteria</taxon>
        <taxon>Pseudomonadati</taxon>
        <taxon>Pseudomonadota</taxon>
        <taxon>Alphaproteobacteria</taxon>
        <taxon>Hyphomicrobiales</taxon>
        <taxon>Salinarimonadaceae</taxon>
        <taxon>Salinarimonas</taxon>
    </lineage>
</organism>
<comment type="caution">
    <text evidence="2">The sequence shown here is derived from an EMBL/GenBank/DDBJ whole genome shotgun (WGS) entry which is preliminary data.</text>
</comment>
<protein>
    <recommendedName>
        <fullName evidence="4">DUF1311 domain-containing protein</fullName>
    </recommendedName>
</protein>
<proteinExistence type="predicted"/>
<evidence type="ECO:0000256" key="1">
    <source>
        <dbReference type="SAM" id="SignalP"/>
    </source>
</evidence>
<dbReference type="OrthoDB" id="8688581at2"/>
<feature type="signal peptide" evidence="1">
    <location>
        <begin position="1"/>
        <end position="21"/>
    </location>
</feature>
<sequence>MLRPVCCAVALALLTSASAQTDRTAFPVVDVEAGCAYFSSVRDRSERAKAYCMRIEQPAYDFAKRFWSNLTDDQRRTCRAQLKSALNETAYGTEQFFYYSGLADCVRITLRESQSQNPEGFRY</sequence>
<dbReference type="RefSeq" id="WP_149816610.1">
    <property type="nucleotide sequence ID" value="NZ_VUOA01000018.1"/>
</dbReference>
<reference evidence="2 3" key="2">
    <citation type="submission" date="2019-09" db="EMBL/GenBank/DDBJ databases">
        <authorList>
            <person name="Jin C."/>
        </authorList>
    </citation>
    <scope>NUCLEOTIDE SEQUENCE [LARGE SCALE GENOMIC DNA]</scope>
    <source>
        <strain evidence="2 3">BN140002</strain>
    </source>
</reference>
<keyword evidence="3" id="KW-1185">Reference proteome</keyword>
<evidence type="ECO:0000313" key="3">
    <source>
        <dbReference type="Proteomes" id="UP000323142"/>
    </source>
</evidence>
<keyword evidence="1" id="KW-0732">Signal</keyword>
<evidence type="ECO:0008006" key="4">
    <source>
        <dbReference type="Google" id="ProtNLM"/>
    </source>
</evidence>